<dbReference type="AlphaFoldDB" id="A0A544UA65"/>
<dbReference type="PANTHER" id="PTHR43133:SF51">
    <property type="entry name" value="RNA POLYMERASE SIGMA FACTOR"/>
    <property type="match status" value="1"/>
</dbReference>
<proteinExistence type="inferred from homology"/>
<dbReference type="Gene3D" id="1.10.10.10">
    <property type="entry name" value="Winged helix-like DNA-binding domain superfamily/Winged helix DNA-binding domain"/>
    <property type="match status" value="1"/>
</dbReference>
<name>A0A544UA65_LYSSH</name>
<comment type="similarity">
    <text evidence="1">Belongs to the sigma-70 factor family. ECF subfamily.</text>
</comment>
<evidence type="ECO:0000259" key="6">
    <source>
        <dbReference type="Pfam" id="PF08281"/>
    </source>
</evidence>
<dbReference type="Pfam" id="PF04542">
    <property type="entry name" value="Sigma70_r2"/>
    <property type="match status" value="1"/>
</dbReference>
<keyword evidence="3" id="KW-0731">Sigma factor</keyword>
<comment type="caution">
    <text evidence="7">The sequence shown here is derived from an EMBL/GenBank/DDBJ whole genome shotgun (WGS) entry which is preliminary data.</text>
</comment>
<dbReference type="GO" id="GO:0003677">
    <property type="term" value="F:DNA binding"/>
    <property type="evidence" value="ECO:0007669"/>
    <property type="project" value="InterPro"/>
</dbReference>
<sequence>MTTLQESLVQLAQNGDEQAFYQLIEQEQHKLYRMAYVYVQNENDAVEVFQQSIIRAYEGLPQLKDPQYFSTWLTRIIINCCKTYLAKKNSVQLVEPHTLKDLKSTSPTYIEEELDLWHSLCELEEKYKTVLLLRFYQDYSVKDIAVILQCPEGTVKTHIRRGLQALRQQLKGAYIDEWVQSVERSY</sequence>
<evidence type="ECO:0000313" key="7">
    <source>
        <dbReference type="EMBL" id="TQR29028.1"/>
    </source>
</evidence>
<organism evidence="7 8">
    <name type="scientific">Lysinibacillus sphaericus</name>
    <name type="common">Bacillus sphaericus</name>
    <dbReference type="NCBI Taxonomy" id="1421"/>
    <lineage>
        <taxon>Bacteria</taxon>
        <taxon>Bacillati</taxon>
        <taxon>Bacillota</taxon>
        <taxon>Bacilli</taxon>
        <taxon>Bacillales</taxon>
        <taxon>Bacillaceae</taxon>
        <taxon>Lysinibacillus</taxon>
    </lineage>
</organism>
<dbReference type="InterPro" id="IPR039425">
    <property type="entry name" value="RNA_pol_sigma-70-like"/>
</dbReference>
<evidence type="ECO:0000256" key="4">
    <source>
        <dbReference type="ARBA" id="ARBA00023163"/>
    </source>
</evidence>
<evidence type="ECO:0000256" key="2">
    <source>
        <dbReference type="ARBA" id="ARBA00023015"/>
    </source>
</evidence>
<evidence type="ECO:0000256" key="1">
    <source>
        <dbReference type="ARBA" id="ARBA00010641"/>
    </source>
</evidence>
<dbReference type="InterPro" id="IPR013325">
    <property type="entry name" value="RNA_pol_sigma_r2"/>
</dbReference>
<dbReference type="CDD" id="cd06171">
    <property type="entry name" value="Sigma70_r4"/>
    <property type="match status" value="1"/>
</dbReference>
<keyword evidence="4" id="KW-0804">Transcription</keyword>
<dbReference type="OrthoDB" id="9782703at2"/>
<dbReference type="Pfam" id="PF08281">
    <property type="entry name" value="Sigma70_r4_2"/>
    <property type="match status" value="1"/>
</dbReference>
<dbReference type="SUPFAM" id="SSF88659">
    <property type="entry name" value="Sigma3 and sigma4 domains of RNA polymerase sigma factors"/>
    <property type="match status" value="1"/>
</dbReference>
<dbReference type="InterPro" id="IPR007627">
    <property type="entry name" value="RNA_pol_sigma70_r2"/>
</dbReference>
<evidence type="ECO:0000259" key="5">
    <source>
        <dbReference type="Pfam" id="PF04542"/>
    </source>
</evidence>
<accession>A0A544UA65</accession>
<dbReference type="SUPFAM" id="SSF88946">
    <property type="entry name" value="Sigma2 domain of RNA polymerase sigma factors"/>
    <property type="match status" value="1"/>
</dbReference>
<dbReference type="InterPro" id="IPR013249">
    <property type="entry name" value="RNA_pol_sigma70_r4_t2"/>
</dbReference>
<dbReference type="Gene3D" id="1.10.1740.10">
    <property type="match status" value="1"/>
</dbReference>
<keyword evidence="2" id="KW-0805">Transcription regulation</keyword>
<feature type="domain" description="RNA polymerase sigma-70 region 2" evidence="5">
    <location>
        <begin position="23"/>
        <end position="89"/>
    </location>
</feature>
<evidence type="ECO:0000313" key="8">
    <source>
        <dbReference type="Proteomes" id="UP000317944"/>
    </source>
</evidence>
<feature type="domain" description="RNA polymerase sigma factor 70 region 4 type 2" evidence="6">
    <location>
        <begin position="116"/>
        <end position="166"/>
    </location>
</feature>
<dbReference type="GO" id="GO:0006352">
    <property type="term" value="P:DNA-templated transcription initiation"/>
    <property type="evidence" value="ECO:0007669"/>
    <property type="project" value="InterPro"/>
</dbReference>
<dbReference type="PANTHER" id="PTHR43133">
    <property type="entry name" value="RNA POLYMERASE ECF-TYPE SIGMA FACTO"/>
    <property type="match status" value="1"/>
</dbReference>
<evidence type="ECO:0000256" key="3">
    <source>
        <dbReference type="ARBA" id="ARBA00023082"/>
    </source>
</evidence>
<dbReference type="InterPro" id="IPR013324">
    <property type="entry name" value="RNA_pol_sigma_r3/r4-like"/>
</dbReference>
<dbReference type="InterPro" id="IPR036388">
    <property type="entry name" value="WH-like_DNA-bd_sf"/>
</dbReference>
<dbReference type="GO" id="GO:0016987">
    <property type="term" value="F:sigma factor activity"/>
    <property type="evidence" value="ECO:0007669"/>
    <property type="project" value="UniProtKB-KW"/>
</dbReference>
<gene>
    <name evidence="7" type="ORF">C7Y47_19270</name>
</gene>
<dbReference type="Proteomes" id="UP000317944">
    <property type="component" value="Unassembled WGS sequence"/>
</dbReference>
<dbReference type="InterPro" id="IPR014284">
    <property type="entry name" value="RNA_pol_sigma-70_dom"/>
</dbReference>
<reference evidence="7 8" key="1">
    <citation type="submission" date="2018-03" db="EMBL/GenBank/DDBJ databases">
        <title>Aerobic endospore-forming bacteria genome sequencing and assembly.</title>
        <authorList>
            <person name="Cavalcante D.A."/>
            <person name="Driks A."/>
            <person name="Putonti C."/>
            <person name="De-Souza M.T."/>
        </authorList>
    </citation>
    <scope>NUCLEOTIDE SEQUENCE [LARGE SCALE GENOMIC DNA]</scope>
    <source>
        <strain evidence="7 8">SDF0037</strain>
    </source>
</reference>
<dbReference type="NCBIfam" id="TIGR02937">
    <property type="entry name" value="sigma70-ECF"/>
    <property type="match status" value="1"/>
</dbReference>
<protein>
    <submittedName>
        <fullName evidence="7">Sigma-70 family RNA polymerase sigma factor</fullName>
    </submittedName>
</protein>
<dbReference type="EMBL" id="SADV01000021">
    <property type="protein sequence ID" value="TQR29028.1"/>
    <property type="molecule type" value="Genomic_DNA"/>
</dbReference>